<dbReference type="InterPro" id="IPR036249">
    <property type="entry name" value="Thioredoxin-like_sf"/>
</dbReference>
<dbReference type="PANTHER" id="PTHR43968">
    <property type="match status" value="1"/>
</dbReference>
<dbReference type="SFLD" id="SFLDS00019">
    <property type="entry name" value="Glutathione_Transferase_(cytos"/>
    <property type="match status" value="1"/>
</dbReference>
<dbReference type="Gene3D" id="3.40.30.10">
    <property type="entry name" value="Glutaredoxin"/>
    <property type="match status" value="1"/>
</dbReference>
<dbReference type="AlphaFoldDB" id="A0A017SHF9"/>
<sequence length="234" mass="25870">MASPKIILYTYHGCPFAHRAHIALKETGLDYEEVIVDIKKPREPWYLEINPRGLVPAISYNGEILIESAIVAQFIADAHPSHLLPPSGPAENALYRARVSLFADTFSSKVMPNVMAGVRAASQEEREAAGDALVEAVAKEIEPLLNNEGKGPFFGGSEKLTFAEVLTGSFLLRILAFTKPEHNLNSTRVPALLKEKAPKFLRWAEATVAQESVNYIWNEQAVVEHSRAKFAHKP</sequence>
<dbReference type="CDD" id="cd00570">
    <property type="entry name" value="GST_N_family"/>
    <property type="match status" value="1"/>
</dbReference>
<dbReference type="GeneID" id="63696920"/>
<protein>
    <submittedName>
        <fullName evidence="3">Putative glutathione S-transferase</fullName>
    </submittedName>
</protein>
<dbReference type="PROSITE" id="PS50405">
    <property type="entry name" value="GST_CTER"/>
    <property type="match status" value="1"/>
</dbReference>
<dbReference type="EMBL" id="KK088421">
    <property type="protein sequence ID" value="EYE95740.1"/>
    <property type="molecule type" value="Genomic_DNA"/>
</dbReference>
<dbReference type="GO" id="GO:0005737">
    <property type="term" value="C:cytoplasm"/>
    <property type="evidence" value="ECO:0007669"/>
    <property type="project" value="TreeGrafter"/>
</dbReference>
<dbReference type="InterPro" id="IPR004045">
    <property type="entry name" value="Glutathione_S-Trfase_N"/>
</dbReference>
<dbReference type="OrthoDB" id="202840at2759"/>
<dbReference type="InterPro" id="IPR050983">
    <property type="entry name" value="GST_Omega/HSP26"/>
</dbReference>
<dbReference type="SUPFAM" id="SSF47616">
    <property type="entry name" value="GST C-terminal domain-like"/>
    <property type="match status" value="1"/>
</dbReference>
<evidence type="ECO:0000259" key="2">
    <source>
        <dbReference type="PROSITE" id="PS50405"/>
    </source>
</evidence>
<organism evidence="3 4">
    <name type="scientific">Aspergillus ruber (strain CBS 135680)</name>
    <dbReference type="NCBI Taxonomy" id="1388766"/>
    <lineage>
        <taxon>Eukaryota</taxon>
        <taxon>Fungi</taxon>
        <taxon>Dikarya</taxon>
        <taxon>Ascomycota</taxon>
        <taxon>Pezizomycotina</taxon>
        <taxon>Eurotiomycetes</taxon>
        <taxon>Eurotiomycetidae</taxon>
        <taxon>Eurotiales</taxon>
        <taxon>Aspergillaceae</taxon>
        <taxon>Aspergillus</taxon>
        <taxon>Aspergillus subgen. Aspergillus</taxon>
    </lineage>
</organism>
<dbReference type="PROSITE" id="PS50404">
    <property type="entry name" value="GST_NTER"/>
    <property type="match status" value="1"/>
</dbReference>
<dbReference type="GO" id="GO:0016740">
    <property type="term" value="F:transferase activity"/>
    <property type="evidence" value="ECO:0007669"/>
    <property type="project" value="UniProtKB-KW"/>
</dbReference>
<accession>A0A017SHF9</accession>
<dbReference type="Proteomes" id="UP000019804">
    <property type="component" value="Unassembled WGS sequence"/>
</dbReference>
<keyword evidence="4" id="KW-1185">Reference proteome</keyword>
<reference evidence="4" key="1">
    <citation type="journal article" date="2014" name="Nat. Commun.">
        <title>Genomic adaptations of the halophilic Dead Sea filamentous fungus Eurotium rubrum.</title>
        <authorList>
            <person name="Kis-Papo T."/>
            <person name="Weig A.R."/>
            <person name="Riley R."/>
            <person name="Persoh D."/>
            <person name="Salamov A."/>
            <person name="Sun H."/>
            <person name="Lipzen A."/>
            <person name="Wasser S.P."/>
            <person name="Rambold G."/>
            <person name="Grigoriev I.V."/>
            <person name="Nevo E."/>
        </authorList>
    </citation>
    <scope>NUCLEOTIDE SEQUENCE [LARGE SCALE GENOMIC DNA]</scope>
    <source>
        <strain evidence="4">CBS 135680</strain>
    </source>
</reference>
<gene>
    <name evidence="3" type="ORF">EURHEDRAFT_412014</name>
</gene>
<dbReference type="Gene3D" id="1.20.1050.10">
    <property type="match status" value="1"/>
</dbReference>
<dbReference type="HOGENOM" id="CLU_074611_0_0_1"/>
<dbReference type="PANTHER" id="PTHR43968:SF8">
    <property type="entry name" value="S-TRANSFERASE, PUTATIVE (AFU_ORTHOLOGUE AFUA_2G00590)-RELATED"/>
    <property type="match status" value="1"/>
</dbReference>
<dbReference type="RefSeq" id="XP_040639428.1">
    <property type="nucleotide sequence ID" value="XM_040781796.1"/>
</dbReference>
<keyword evidence="3" id="KW-0808">Transferase</keyword>
<feature type="domain" description="GST N-terminal" evidence="1">
    <location>
        <begin position="4"/>
        <end position="83"/>
    </location>
</feature>
<evidence type="ECO:0000313" key="3">
    <source>
        <dbReference type="EMBL" id="EYE95740.1"/>
    </source>
</evidence>
<dbReference type="InterPro" id="IPR036282">
    <property type="entry name" value="Glutathione-S-Trfase_C_sf"/>
</dbReference>
<dbReference type="SUPFAM" id="SSF52833">
    <property type="entry name" value="Thioredoxin-like"/>
    <property type="match status" value="1"/>
</dbReference>
<dbReference type="STRING" id="1388766.A0A017SHF9"/>
<evidence type="ECO:0000259" key="1">
    <source>
        <dbReference type="PROSITE" id="PS50404"/>
    </source>
</evidence>
<name>A0A017SHF9_ASPRC</name>
<feature type="domain" description="GST C-terminal" evidence="2">
    <location>
        <begin position="92"/>
        <end position="230"/>
    </location>
</feature>
<dbReference type="SFLD" id="SFLDG00358">
    <property type="entry name" value="Main_(cytGST)"/>
    <property type="match status" value="1"/>
</dbReference>
<dbReference type="InterPro" id="IPR010987">
    <property type="entry name" value="Glutathione-S-Trfase_C-like"/>
</dbReference>
<dbReference type="PROSITE" id="PS51354">
    <property type="entry name" value="GLUTAREDOXIN_2"/>
    <property type="match status" value="1"/>
</dbReference>
<dbReference type="InterPro" id="IPR040079">
    <property type="entry name" value="Glutathione_S-Trfase"/>
</dbReference>
<dbReference type="Pfam" id="PF13417">
    <property type="entry name" value="GST_N_3"/>
    <property type="match status" value="1"/>
</dbReference>
<proteinExistence type="predicted"/>
<evidence type="ECO:0000313" key="4">
    <source>
        <dbReference type="Proteomes" id="UP000019804"/>
    </source>
</evidence>